<gene>
    <name evidence="1" type="ORF">I1A42_22180</name>
</gene>
<reference evidence="1 2" key="1">
    <citation type="submission" date="2020-11" db="EMBL/GenBank/DDBJ databases">
        <title>Vibrio nitrifigilis sp. nov., a marine nitrogen-fixing bacterium isolated from the lagoon sediment of an islet inside an atoll.</title>
        <authorList>
            <person name="Wang L.-T."/>
            <person name="Shieh W.Y."/>
        </authorList>
    </citation>
    <scope>NUCLEOTIDE SEQUENCE [LARGE SCALE GENOMIC DNA]</scope>
    <source>
        <strain evidence="1 2">NFV-1</strain>
    </source>
</reference>
<name>A0ABS0GL63_9VIBR</name>
<protein>
    <recommendedName>
        <fullName evidence="3">DUF4268 domain-containing protein</fullName>
    </recommendedName>
</protein>
<evidence type="ECO:0000313" key="2">
    <source>
        <dbReference type="Proteomes" id="UP000597206"/>
    </source>
</evidence>
<dbReference type="Proteomes" id="UP000597206">
    <property type="component" value="Unassembled WGS sequence"/>
</dbReference>
<accession>A0ABS0GL63</accession>
<keyword evidence="2" id="KW-1185">Reference proteome</keyword>
<evidence type="ECO:0008006" key="3">
    <source>
        <dbReference type="Google" id="ProtNLM"/>
    </source>
</evidence>
<proteinExistence type="predicted"/>
<sequence>MKDVKGVFRNLEKMLRQASWFNDDWEIYNRGNYMQLYKQSWFNHNQGGVHFETFIESPQIKQKSFPVCVHAEEDCPAQAEFIERVVKLEAERINSWKGYKMLDNSYGICQRTLPLNFKNLEQRLFEEFNRLRTLEASIEQILHELDR</sequence>
<dbReference type="RefSeq" id="WP_196125083.1">
    <property type="nucleotide sequence ID" value="NZ_JADPMR010000004.1"/>
</dbReference>
<comment type="caution">
    <text evidence="1">The sequence shown here is derived from an EMBL/GenBank/DDBJ whole genome shotgun (WGS) entry which is preliminary data.</text>
</comment>
<evidence type="ECO:0000313" key="1">
    <source>
        <dbReference type="EMBL" id="MBF9003191.1"/>
    </source>
</evidence>
<organism evidence="1 2">
    <name type="scientific">Vibrio nitrifigilis</name>
    <dbReference type="NCBI Taxonomy" id="2789781"/>
    <lineage>
        <taxon>Bacteria</taxon>
        <taxon>Pseudomonadati</taxon>
        <taxon>Pseudomonadota</taxon>
        <taxon>Gammaproteobacteria</taxon>
        <taxon>Vibrionales</taxon>
        <taxon>Vibrionaceae</taxon>
        <taxon>Vibrio</taxon>
    </lineage>
</organism>
<dbReference type="EMBL" id="JADPMR010000004">
    <property type="protein sequence ID" value="MBF9003191.1"/>
    <property type="molecule type" value="Genomic_DNA"/>
</dbReference>